<reference evidence="3" key="1">
    <citation type="submission" date="2019-01" db="EMBL/GenBank/DDBJ databases">
        <title>Cytophagaceae bacterium strain CAR-16.</title>
        <authorList>
            <person name="Chen W.-M."/>
        </authorList>
    </citation>
    <scope>NUCLEOTIDE SEQUENCE [LARGE SCALE GENOMIC DNA]</scope>
    <source>
        <strain evidence="3">WWJ-16</strain>
    </source>
</reference>
<feature type="transmembrane region" description="Helical" evidence="1">
    <location>
        <begin position="284"/>
        <end position="306"/>
    </location>
</feature>
<dbReference type="RefSeq" id="WP_129462082.1">
    <property type="nucleotide sequence ID" value="NZ_SBKN01000007.1"/>
</dbReference>
<keyword evidence="3" id="KW-1185">Reference proteome</keyword>
<dbReference type="Pfam" id="PF14362">
    <property type="entry name" value="DUF4407"/>
    <property type="match status" value="1"/>
</dbReference>
<dbReference type="AlphaFoldDB" id="A0A4Q1K6N4"/>
<accession>A0A4Q1K6N4</accession>
<dbReference type="InterPro" id="IPR025519">
    <property type="entry name" value="DUF4407"/>
</dbReference>
<dbReference type="Proteomes" id="UP000289857">
    <property type="component" value="Unassembled WGS sequence"/>
</dbReference>
<comment type="caution">
    <text evidence="2">The sequence shown here is derived from an EMBL/GenBank/DDBJ whole genome shotgun (WGS) entry which is preliminary data.</text>
</comment>
<dbReference type="EMBL" id="SBKN01000007">
    <property type="protein sequence ID" value="RXR21622.1"/>
    <property type="molecule type" value="Genomic_DNA"/>
</dbReference>
<keyword evidence="1" id="KW-1133">Transmembrane helix</keyword>
<name>A0A4Q1K6N4_9FLAO</name>
<sequence length="406" mass="46943">MKRDYYELPQAGKGMKFLWSCAGGDRYLLERSTYSDQVKYMCLGGIVLATGVMAGIAGGYAFYTIFEPRGSAIENPIDIVTVVESLFFGFIWGLMIYNIDRFIVTSTGKGDGTEAITIGELKSALPRIIMGMIIAMTISKPVEIRMFKTEIDIKLREKQIEQQAQYIKKIEANFKGELEKKDKEIRKIEGDLFSKIERHKELEKQYIEEARIITVGPRAKAIKEQMDKVEREIQNVERNPDYIRLKNEKNKILRRLELALMDSNKVADNLDGLLERIKIAHEVAGFWISLFITLLFMAIELTPIFFKLMLTKTTYDYLAENRDELLKANQGIEVKYDYYTDKEGVEKHLTVNHEAERILLEKIMVTEIQKELTKYAVEKYKEREKSKIDNNLDSYIKTIDNNGENA</sequence>
<feature type="transmembrane region" description="Helical" evidence="1">
    <location>
        <begin position="77"/>
        <end position="99"/>
    </location>
</feature>
<evidence type="ECO:0000256" key="1">
    <source>
        <dbReference type="SAM" id="Phobius"/>
    </source>
</evidence>
<proteinExistence type="predicted"/>
<keyword evidence="1" id="KW-0812">Transmembrane</keyword>
<gene>
    <name evidence="2" type="ORF">EQG61_11465</name>
</gene>
<organism evidence="2 3">
    <name type="scientific">Flavobacterium stagni</name>
    <dbReference type="NCBI Taxonomy" id="2506421"/>
    <lineage>
        <taxon>Bacteria</taxon>
        <taxon>Pseudomonadati</taxon>
        <taxon>Bacteroidota</taxon>
        <taxon>Flavobacteriia</taxon>
        <taxon>Flavobacteriales</taxon>
        <taxon>Flavobacteriaceae</taxon>
        <taxon>Flavobacterium</taxon>
    </lineage>
</organism>
<protein>
    <submittedName>
        <fullName evidence="2">DUF4407 domain-containing protein</fullName>
    </submittedName>
</protein>
<dbReference type="OrthoDB" id="594406at2"/>
<evidence type="ECO:0000313" key="3">
    <source>
        <dbReference type="Proteomes" id="UP000289857"/>
    </source>
</evidence>
<feature type="transmembrane region" description="Helical" evidence="1">
    <location>
        <begin position="40"/>
        <end position="65"/>
    </location>
</feature>
<evidence type="ECO:0000313" key="2">
    <source>
        <dbReference type="EMBL" id="RXR21622.1"/>
    </source>
</evidence>
<keyword evidence="1" id="KW-0472">Membrane</keyword>